<organism evidence="2 3">
    <name type="scientific">Diaporthe australafricana</name>
    <dbReference type="NCBI Taxonomy" id="127596"/>
    <lineage>
        <taxon>Eukaryota</taxon>
        <taxon>Fungi</taxon>
        <taxon>Dikarya</taxon>
        <taxon>Ascomycota</taxon>
        <taxon>Pezizomycotina</taxon>
        <taxon>Sordariomycetes</taxon>
        <taxon>Sordariomycetidae</taxon>
        <taxon>Diaporthales</taxon>
        <taxon>Diaporthaceae</taxon>
        <taxon>Diaporthe</taxon>
    </lineage>
</organism>
<name>A0ABR3WYX3_9PEZI</name>
<protein>
    <submittedName>
        <fullName evidence="2">Uncharacterized protein</fullName>
    </submittedName>
</protein>
<reference evidence="2 3" key="1">
    <citation type="journal article" date="2024" name="IMA Fungus">
        <title>IMA Genome - F19 : A genome assembly and annotation guide to empower mycologists, including annotated draft genome sequences of Ceratocystis pirilliformis, Diaporthe australafricana, Fusarium ophioides, Paecilomyces lecythidis, and Sporothrix stenoceras.</title>
        <authorList>
            <person name="Aylward J."/>
            <person name="Wilson A.M."/>
            <person name="Visagie C.M."/>
            <person name="Spraker J."/>
            <person name="Barnes I."/>
            <person name="Buitendag C."/>
            <person name="Ceriani C."/>
            <person name="Del Mar Angel L."/>
            <person name="du Plessis D."/>
            <person name="Fuchs T."/>
            <person name="Gasser K."/>
            <person name="Kramer D."/>
            <person name="Li W."/>
            <person name="Munsamy K."/>
            <person name="Piso A."/>
            <person name="Price J.L."/>
            <person name="Sonnekus B."/>
            <person name="Thomas C."/>
            <person name="van der Nest A."/>
            <person name="van Dijk A."/>
            <person name="van Heerden A."/>
            <person name="van Vuuren N."/>
            <person name="Yilmaz N."/>
            <person name="Duong T.A."/>
            <person name="van der Merwe N.A."/>
            <person name="Wingfield M.J."/>
            <person name="Wingfield B.D."/>
        </authorList>
    </citation>
    <scope>NUCLEOTIDE SEQUENCE [LARGE SCALE GENOMIC DNA]</scope>
    <source>
        <strain evidence="2 3">CMW 18300</strain>
    </source>
</reference>
<feature type="region of interest" description="Disordered" evidence="1">
    <location>
        <begin position="124"/>
        <end position="150"/>
    </location>
</feature>
<evidence type="ECO:0000313" key="2">
    <source>
        <dbReference type="EMBL" id="KAL1868893.1"/>
    </source>
</evidence>
<keyword evidence="3" id="KW-1185">Reference proteome</keyword>
<dbReference type="Proteomes" id="UP001583177">
    <property type="component" value="Unassembled WGS sequence"/>
</dbReference>
<dbReference type="EMBL" id="JAWRVE010000043">
    <property type="protein sequence ID" value="KAL1868893.1"/>
    <property type="molecule type" value="Genomic_DNA"/>
</dbReference>
<accession>A0ABR3WYX3</accession>
<evidence type="ECO:0000256" key="1">
    <source>
        <dbReference type="SAM" id="MobiDB-lite"/>
    </source>
</evidence>
<proteinExistence type="predicted"/>
<comment type="caution">
    <text evidence="2">The sequence shown here is derived from an EMBL/GenBank/DDBJ whole genome shotgun (WGS) entry which is preliminary data.</text>
</comment>
<gene>
    <name evidence="2" type="ORF">Daus18300_005729</name>
</gene>
<evidence type="ECO:0000313" key="3">
    <source>
        <dbReference type="Proteomes" id="UP001583177"/>
    </source>
</evidence>
<feature type="compositionally biased region" description="Basic and acidic residues" evidence="1">
    <location>
        <begin position="138"/>
        <end position="150"/>
    </location>
</feature>
<sequence length="150" mass="16691">MDFPVPRRLVLMTGKNVDPFLLLPQSMARLTLIMRGFKTEAGKNLGNLLEDLYAATGHSFPRLRDVVCVYGLGMPPLGPGRTCVCGRFWHEDYCTFDDSDPLTWAQPFAYSPWMPAERLEALVDGGADDPDELGNKANDSDEIAKDEPEI</sequence>